<dbReference type="InterPro" id="IPR036129">
    <property type="entry name" value="Glycerate_kinase_sf"/>
</dbReference>
<evidence type="ECO:0000256" key="2">
    <source>
        <dbReference type="ARBA" id="ARBA00022679"/>
    </source>
</evidence>
<dbReference type="Proteomes" id="UP000274920">
    <property type="component" value="Unassembled WGS sequence"/>
</dbReference>
<dbReference type="NCBIfam" id="TIGR00045">
    <property type="entry name" value="glycerate kinase"/>
    <property type="match status" value="1"/>
</dbReference>
<evidence type="ECO:0000256" key="4">
    <source>
        <dbReference type="PIRNR" id="PIRNR006078"/>
    </source>
</evidence>
<dbReference type="Pfam" id="PF02595">
    <property type="entry name" value="Gly_kinase"/>
    <property type="match status" value="1"/>
</dbReference>
<keyword evidence="2 4" id="KW-0808">Transferase</keyword>
<evidence type="ECO:0000256" key="3">
    <source>
        <dbReference type="ARBA" id="ARBA00022777"/>
    </source>
</evidence>
<dbReference type="GO" id="GO:0031388">
    <property type="term" value="P:organic acid phosphorylation"/>
    <property type="evidence" value="ECO:0007669"/>
    <property type="project" value="UniProtKB-UniRule"/>
</dbReference>
<evidence type="ECO:0000313" key="5">
    <source>
        <dbReference type="EMBL" id="RRK32429.1"/>
    </source>
</evidence>
<comment type="caution">
    <text evidence="5">The sequence shown here is derived from an EMBL/GenBank/DDBJ whole genome shotgun (WGS) entry which is preliminary data.</text>
</comment>
<sequence length="396" mass="41707">MKVVIAIDSFKGSMSSMEAGCAAKAGIERARGADGIERACGADKIERACGADRIVVKPLADGGEGTTEALVEGLGGEYVTVPVTGPLGEKTEARYGILGDKRTAVLEMAEASGIILIKREELDPSRATTYGVGEMILDAVGRGCRELIIGIGGSATTEGGAGMLQALGYEFLDGDGNPIRPGIRDLDRIASITAKHVPDALKECHFRIACDVKNPLCGDNGAVYVFGPQKGVKEEEKQSFDEKMKHFADKTQEFTGQDHRMAEGAGAAGGLGFAFLSYLPNAELQSGIDIVLDAIRLEQEVKDADIVITGEGRLDFQTAMGKVPVGVARLAKKYGAKVLAFAGGVTKDAGECNAAGIDAFFPIVRGVTTLDEAMVLENARENMELSVEQVFRALSV</sequence>
<dbReference type="PIRSF" id="PIRSF006078">
    <property type="entry name" value="GlxK"/>
    <property type="match status" value="1"/>
</dbReference>
<dbReference type="EMBL" id="RHJS01000002">
    <property type="protein sequence ID" value="RRK32429.1"/>
    <property type="molecule type" value="Genomic_DNA"/>
</dbReference>
<evidence type="ECO:0000313" key="6">
    <source>
        <dbReference type="Proteomes" id="UP000274920"/>
    </source>
</evidence>
<dbReference type="SUPFAM" id="SSF110738">
    <property type="entry name" value="Glycerate kinase I"/>
    <property type="match status" value="1"/>
</dbReference>
<dbReference type="AlphaFoldDB" id="A0A3R8KYE5"/>
<dbReference type="RefSeq" id="WP_125127896.1">
    <property type="nucleotide sequence ID" value="NZ_RHJS01000002.1"/>
</dbReference>
<dbReference type="PANTHER" id="PTHR21599:SF0">
    <property type="entry name" value="GLYCERATE KINASE"/>
    <property type="match status" value="1"/>
</dbReference>
<dbReference type="PANTHER" id="PTHR21599">
    <property type="entry name" value="GLYCERATE KINASE"/>
    <property type="match status" value="1"/>
</dbReference>
<accession>A0A3R8KYE5</accession>
<dbReference type="Gene3D" id="3.40.50.10350">
    <property type="entry name" value="Glycerate kinase, domain 1"/>
    <property type="match status" value="1"/>
</dbReference>
<keyword evidence="6" id="KW-1185">Reference proteome</keyword>
<protein>
    <submittedName>
        <fullName evidence="5">Glycerate kinase</fullName>
    </submittedName>
</protein>
<dbReference type="Gene3D" id="3.90.1510.10">
    <property type="entry name" value="Glycerate kinase, domain 2"/>
    <property type="match status" value="1"/>
</dbReference>
<dbReference type="GO" id="GO:0008887">
    <property type="term" value="F:glycerate kinase activity"/>
    <property type="evidence" value="ECO:0007669"/>
    <property type="project" value="UniProtKB-UniRule"/>
</dbReference>
<dbReference type="InterPro" id="IPR018197">
    <property type="entry name" value="Glycerate_kinase_RE-like"/>
</dbReference>
<evidence type="ECO:0000256" key="1">
    <source>
        <dbReference type="ARBA" id="ARBA00006284"/>
    </source>
</evidence>
<gene>
    <name evidence="5" type="ORF">EBB54_14475</name>
</gene>
<dbReference type="InterPro" id="IPR018193">
    <property type="entry name" value="Glyc_kinase_flavodox-like_fold"/>
</dbReference>
<organism evidence="5 6">
    <name type="scientific">Schaedlerella arabinosiphila</name>
    <dbReference type="NCBI Taxonomy" id="2044587"/>
    <lineage>
        <taxon>Bacteria</taxon>
        <taxon>Bacillati</taxon>
        <taxon>Bacillota</taxon>
        <taxon>Clostridia</taxon>
        <taxon>Lachnospirales</taxon>
        <taxon>Lachnospiraceae</taxon>
        <taxon>Schaedlerella</taxon>
    </lineage>
</organism>
<proteinExistence type="inferred from homology"/>
<comment type="similarity">
    <text evidence="1 4">Belongs to the glycerate kinase type-1 family.</text>
</comment>
<keyword evidence="3 4" id="KW-0418">Kinase</keyword>
<name>A0A3R8KYE5_9FIRM</name>
<dbReference type="InterPro" id="IPR004381">
    <property type="entry name" value="Glycerate_kinase"/>
</dbReference>
<reference evidence="5" key="1">
    <citation type="submission" date="2018-10" db="EMBL/GenBank/DDBJ databases">
        <title>Schaedlerella arabinophila gen. nov. sp. nov., isolated from the mouse intestinal tract and comparative analysis with the genome of the closely related altered Schaedler flora strain ASF502.</title>
        <authorList>
            <person name="Miyake S."/>
            <person name="Soh M."/>
            <person name="Seedorf H."/>
        </authorList>
    </citation>
    <scope>NUCLEOTIDE SEQUENCE [LARGE SCALE GENOMIC DNA]</scope>
    <source>
        <strain evidence="5">DSM 106076</strain>
    </source>
</reference>